<feature type="signal peptide" evidence="1">
    <location>
        <begin position="1"/>
        <end position="21"/>
    </location>
</feature>
<dbReference type="EMBL" id="CP022098">
    <property type="protein sequence ID" value="ATB39134.1"/>
    <property type="molecule type" value="Genomic_DNA"/>
</dbReference>
<sequence length="407" mass="44835">MSRLRAVAAVLTLGVPFAATAADITRVASSFEDDDPFGLFIDAGVEYAQRNSRIVRETSVATPDGSATPQLRDALEYGRYEARLNLDLAVGISRDVEFSFGLPLVLLQNEYWNRPRAEQGPRADISDIDLSRGLRVYRWGLGNARFGLGWAIFNQRKDDTKPTWVARLNYEAPTAPAFDPSYDTAATDRTTVGDRVHKYTLSTALSRKIGLAEPYFNVAYTIPVRGPFAYSNCDNTLGMGTPENCGKPGWSRGETGIQAPHVVGVTMGSEFQVGDRSARMLKLDARVVSNFVSAGRYYNELSGALGKLLYSSEYLQLGGQLGATFQLNEYISFRGTASFLYNTDHALTAESVGRDTNDDGKVDFLDVANKPEDRNPNFNPTWDQPGGRFYAVGSRDLHFSATINFTF</sequence>
<accession>A0A250J5C7</accession>
<feature type="chain" id="PRO_5012106086" description="TonB-dependent receptor" evidence="1">
    <location>
        <begin position="22"/>
        <end position="407"/>
    </location>
</feature>
<dbReference type="AlphaFoldDB" id="A0A250J5C7"/>
<evidence type="ECO:0000313" key="3">
    <source>
        <dbReference type="Proteomes" id="UP000217257"/>
    </source>
</evidence>
<evidence type="ECO:0008006" key="4">
    <source>
        <dbReference type="Google" id="ProtNLM"/>
    </source>
</evidence>
<dbReference type="InterPro" id="IPR018247">
    <property type="entry name" value="EF_Hand_1_Ca_BS"/>
</dbReference>
<organism evidence="2 3">
    <name type="scientific">Cystobacter fuscus</name>
    <dbReference type="NCBI Taxonomy" id="43"/>
    <lineage>
        <taxon>Bacteria</taxon>
        <taxon>Pseudomonadati</taxon>
        <taxon>Myxococcota</taxon>
        <taxon>Myxococcia</taxon>
        <taxon>Myxococcales</taxon>
        <taxon>Cystobacterineae</taxon>
        <taxon>Archangiaceae</taxon>
        <taxon>Cystobacter</taxon>
    </lineage>
</organism>
<gene>
    <name evidence="2" type="ORF">CYFUS_004573</name>
</gene>
<dbReference type="Proteomes" id="UP000217257">
    <property type="component" value="Chromosome"/>
</dbReference>
<reference evidence="2 3" key="1">
    <citation type="submission" date="2017-06" db="EMBL/GenBank/DDBJ databases">
        <title>Sequencing and comparative analysis of myxobacterial genomes.</title>
        <authorList>
            <person name="Rupp O."/>
            <person name="Goesmann A."/>
            <person name="Sogaard-Andersen L."/>
        </authorList>
    </citation>
    <scope>NUCLEOTIDE SEQUENCE [LARGE SCALE GENOMIC DNA]</scope>
    <source>
        <strain evidence="2 3">DSM 52655</strain>
    </source>
</reference>
<proteinExistence type="predicted"/>
<dbReference type="PROSITE" id="PS00018">
    <property type="entry name" value="EF_HAND_1"/>
    <property type="match status" value="1"/>
</dbReference>
<keyword evidence="1" id="KW-0732">Signal</keyword>
<dbReference type="RefSeq" id="WP_095987210.1">
    <property type="nucleotide sequence ID" value="NZ_CP022098.1"/>
</dbReference>
<evidence type="ECO:0000256" key="1">
    <source>
        <dbReference type="SAM" id="SignalP"/>
    </source>
</evidence>
<name>A0A250J5C7_9BACT</name>
<evidence type="ECO:0000313" key="2">
    <source>
        <dbReference type="EMBL" id="ATB39134.1"/>
    </source>
</evidence>
<protein>
    <recommendedName>
        <fullName evidence="4">TonB-dependent receptor</fullName>
    </recommendedName>
</protein>
<dbReference type="KEGG" id="cfus:CYFUS_004573"/>